<dbReference type="RefSeq" id="WP_183669645.1">
    <property type="nucleotide sequence ID" value="NZ_BMPB01000002.1"/>
</dbReference>
<keyword evidence="3" id="KW-1185">Reference proteome</keyword>
<dbReference type="Proteomes" id="UP000533637">
    <property type="component" value="Unassembled WGS sequence"/>
</dbReference>
<dbReference type="InterPro" id="IPR026444">
    <property type="entry name" value="Secre_tail"/>
</dbReference>
<gene>
    <name evidence="2" type="ORF">GGQ57_001281</name>
</gene>
<evidence type="ECO:0000256" key="1">
    <source>
        <dbReference type="SAM" id="SignalP"/>
    </source>
</evidence>
<name>A0ABR6KKE1_9BACT</name>
<evidence type="ECO:0000313" key="2">
    <source>
        <dbReference type="EMBL" id="MBB4621387.1"/>
    </source>
</evidence>
<organism evidence="2 3">
    <name type="scientific">Parabacteroides faecis</name>
    <dbReference type="NCBI Taxonomy" id="1217282"/>
    <lineage>
        <taxon>Bacteria</taxon>
        <taxon>Pseudomonadati</taxon>
        <taxon>Bacteroidota</taxon>
        <taxon>Bacteroidia</taxon>
        <taxon>Bacteroidales</taxon>
        <taxon>Tannerellaceae</taxon>
        <taxon>Parabacteroides</taxon>
    </lineage>
</organism>
<feature type="chain" id="PRO_5046034320" description="T9SS type A sorting domain-containing protein" evidence="1">
    <location>
        <begin position="20"/>
        <end position="312"/>
    </location>
</feature>
<dbReference type="NCBIfam" id="TIGR04183">
    <property type="entry name" value="Por_Secre_tail"/>
    <property type="match status" value="1"/>
</dbReference>
<evidence type="ECO:0000313" key="3">
    <source>
        <dbReference type="Proteomes" id="UP000533637"/>
    </source>
</evidence>
<keyword evidence="1" id="KW-0732">Signal</keyword>
<comment type="caution">
    <text evidence="2">The sequence shown here is derived from an EMBL/GenBank/DDBJ whole genome shotgun (WGS) entry which is preliminary data.</text>
</comment>
<accession>A0ABR6KKE1</accession>
<reference evidence="2 3" key="1">
    <citation type="submission" date="2020-08" db="EMBL/GenBank/DDBJ databases">
        <title>Genomic Encyclopedia of Type Strains, Phase IV (KMG-IV): sequencing the most valuable type-strain genomes for metagenomic binning, comparative biology and taxonomic classification.</title>
        <authorList>
            <person name="Goeker M."/>
        </authorList>
    </citation>
    <scope>NUCLEOTIDE SEQUENCE [LARGE SCALE GENOMIC DNA]</scope>
    <source>
        <strain evidence="2 3">DSM 102983</strain>
    </source>
</reference>
<evidence type="ECO:0008006" key="4">
    <source>
        <dbReference type="Google" id="ProtNLM"/>
    </source>
</evidence>
<dbReference type="EMBL" id="JACHOC010000002">
    <property type="protein sequence ID" value="MBB4621387.1"/>
    <property type="molecule type" value="Genomic_DNA"/>
</dbReference>
<proteinExistence type="predicted"/>
<feature type="signal peptide" evidence="1">
    <location>
        <begin position="1"/>
        <end position="19"/>
    </location>
</feature>
<protein>
    <recommendedName>
        <fullName evidence="4">T9SS type A sorting domain-containing protein</fullName>
    </recommendedName>
</protein>
<sequence>MRRLFYLFIALLLVSGGFAQQNVSPFTMDDIKNWTGTGPNRAALAVQWVTGEDPTELVAEDIHFLVWGYRWEDGEKPSALDMIRAVAQNDSRFYVMLGDAGKDPVIWGFGYDADNSGSFSLLNKTTSVTIKQDQFVDGVVSLKADPDGFRPVDVADYWMGGWKEYYCSYYTGPVGNEAPSTADFQYSQFGASQRYLTNGSWDAWTLSAIDYVSEQNTPPVSKLMQAAEANDPTGNESLSFSDTKVYYFARTLFMENMNDYTCRIVSMNGSVVKYFLVRDEKEVLPVNLQKGIYILSAVKGNKSVSYKFVVND</sequence>